<dbReference type="EMBL" id="QROP01000053">
    <property type="protein sequence ID" value="RHL33932.1"/>
    <property type="molecule type" value="Genomic_DNA"/>
</dbReference>
<accession>A0AA92WKZ7</accession>
<reference evidence="1 2" key="1">
    <citation type="submission" date="2018-08" db="EMBL/GenBank/DDBJ databases">
        <title>A genome reference for cultivated species of the human gut microbiota.</title>
        <authorList>
            <person name="Zou Y."/>
            <person name="Xue W."/>
            <person name="Luo G."/>
        </authorList>
    </citation>
    <scope>NUCLEOTIDE SEQUENCE [LARGE SCALE GENOMIC DNA]</scope>
    <source>
        <strain evidence="1 2">AF38-11</strain>
    </source>
</reference>
<evidence type="ECO:0000313" key="2">
    <source>
        <dbReference type="Proteomes" id="UP000283672"/>
    </source>
</evidence>
<sequence length="114" mass="12531">MDLVKVLFFAAFDSLRATKMELKDTNVPIGGDNVSRKLSITDNGDTLTADNTSNKLNSRYKICCINCRLTPKAIGRNFGGHVAATGYLGIQEIELSSIPPKAVLDYKYSNMQNQ</sequence>
<dbReference type="AlphaFoldDB" id="A0AA92WKZ7"/>
<proteinExistence type="predicted"/>
<comment type="caution">
    <text evidence="1">The sequence shown here is derived from an EMBL/GenBank/DDBJ whole genome shotgun (WGS) entry which is preliminary data.</text>
</comment>
<evidence type="ECO:0000313" key="1">
    <source>
        <dbReference type="EMBL" id="RHL33932.1"/>
    </source>
</evidence>
<name>A0AA92WKZ7_9BACT</name>
<dbReference type="Proteomes" id="UP000283672">
    <property type="component" value="Unassembled WGS sequence"/>
</dbReference>
<gene>
    <name evidence="1" type="ORF">DW026_13630</name>
</gene>
<protein>
    <submittedName>
        <fullName evidence="1">Uncharacterized protein</fullName>
    </submittedName>
</protein>
<organism evidence="1 2">
    <name type="scientific">Segatella copri</name>
    <dbReference type="NCBI Taxonomy" id="165179"/>
    <lineage>
        <taxon>Bacteria</taxon>
        <taxon>Pseudomonadati</taxon>
        <taxon>Bacteroidota</taxon>
        <taxon>Bacteroidia</taxon>
        <taxon>Bacteroidales</taxon>
        <taxon>Prevotellaceae</taxon>
        <taxon>Segatella</taxon>
    </lineage>
</organism>
<dbReference type="RefSeq" id="WP_147381728.1">
    <property type="nucleotide sequence ID" value="NZ_QROP01000053.1"/>
</dbReference>